<dbReference type="NCBIfam" id="TIGR01726">
    <property type="entry name" value="HEQRo_perm_3TM"/>
    <property type="match status" value="1"/>
</dbReference>
<dbReference type="InterPro" id="IPR000515">
    <property type="entry name" value="MetI-like"/>
</dbReference>
<feature type="transmembrane region" description="Helical" evidence="9">
    <location>
        <begin position="64"/>
        <end position="90"/>
    </location>
</feature>
<evidence type="ECO:0000256" key="6">
    <source>
        <dbReference type="ARBA" id="ARBA00022970"/>
    </source>
</evidence>
<dbReference type="GO" id="GO:0022857">
    <property type="term" value="F:transmembrane transporter activity"/>
    <property type="evidence" value="ECO:0007669"/>
    <property type="project" value="InterPro"/>
</dbReference>
<name>A0A1M5XEX0_9CLOT</name>
<accession>A0A1M5XEX0</accession>
<evidence type="ECO:0000256" key="2">
    <source>
        <dbReference type="ARBA" id="ARBA00010072"/>
    </source>
</evidence>
<dbReference type="CDD" id="cd06261">
    <property type="entry name" value="TM_PBP2"/>
    <property type="match status" value="1"/>
</dbReference>
<feature type="domain" description="ABC transmembrane type-1" evidence="10">
    <location>
        <begin position="68"/>
        <end position="256"/>
    </location>
</feature>
<dbReference type="STRING" id="1121316.SAMN02745207_03594"/>
<gene>
    <name evidence="11" type="ORF">SAMN02745207_03594</name>
</gene>
<dbReference type="InterPro" id="IPR043429">
    <property type="entry name" value="ArtM/GltK/GlnP/TcyL/YhdX-like"/>
</dbReference>
<sequence length="265" mass="29978">MSTSSINQNKKNIKIVNKKDTGINGELIQKILAYVIVIIAFGIILFTATDNLRYDLILKEMNLLVNALYTTLWVSVLTLIISMVSGFMFYVFMNSENAFLRTITNLMKEIVMGTPLLVMIFLVVYVLGVRLGINEKLALGILALTCYMTPYIANAYETASAVVDEDQYTVMNLYHFNGWQKYRYIIIPQMIKPLIPSMINNLSSIIKGSALLKIVSVSEISYIITVISNKSYAAIEGYLVMWVMYLIITIPLSLLARYVGRRFSV</sequence>
<feature type="transmembrane region" description="Helical" evidence="9">
    <location>
        <begin position="31"/>
        <end position="52"/>
    </location>
</feature>
<evidence type="ECO:0000256" key="4">
    <source>
        <dbReference type="ARBA" id="ARBA00022475"/>
    </source>
</evidence>
<dbReference type="PROSITE" id="PS50928">
    <property type="entry name" value="ABC_TM1"/>
    <property type="match status" value="1"/>
</dbReference>
<dbReference type="PANTHER" id="PTHR30614">
    <property type="entry name" value="MEMBRANE COMPONENT OF AMINO ACID ABC TRANSPORTER"/>
    <property type="match status" value="1"/>
</dbReference>
<keyword evidence="5 9" id="KW-0812">Transmembrane</keyword>
<keyword evidence="8 9" id="KW-0472">Membrane</keyword>
<keyword evidence="4" id="KW-1003">Cell membrane</keyword>
<proteinExistence type="inferred from homology"/>
<dbReference type="Gene3D" id="1.10.3720.10">
    <property type="entry name" value="MetI-like"/>
    <property type="match status" value="1"/>
</dbReference>
<organism evidence="11 12">
    <name type="scientific">Clostridium grantii DSM 8605</name>
    <dbReference type="NCBI Taxonomy" id="1121316"/>
    <lineage>
        <taxon>Bacteria</taxon>
        <taxon>Bacillati</taxon>
        <taxon>Bacillota</taxon>
        <taxon>Clostridia</taxon>
        <taxon>Eubacteriales</taxon>
        <taxon>Clostridiaceae</taxon>
        <taxon>Clostridium</taxon>
    </lineage>
</organism>
<evidence type="ECO:0000313" key="12">
    <source>
        <dbReference type="Proteomes" id="UP000184447"/>
    </source>
</evidence>
<dbReference type="InterPro" id="IPR035906">
    <property type="entry name" value="MetI-like_sf"/>
</dbReference>
<dbReference type="AlphaFoldDB" id="A0A1M5XEX0"/>
<dbReference type="Pfam" id="PF00528">
    <property type="entry name" value="BPD_transp_1"/>
    <property type="match status" value="1"/>
</dbReference>
<dbReference type="EMBL" id="FQXM01000028">
    <property type="protein sequence ID" value="SHH98299.1"/>
    <property type="molecule type" value="Genomic_DNA"/>
</dbReference>
<protein>
    <submittedName>
        <fullName evidence="11">Polar amino acid transport system permease protein</fullName>
    </submittedName>
</protein>
<evidence type="ECO:0000313" key="11">
    <source>
        <dbReference type="EMBL" id="SHH98299.1"/>
    </source>
</evidence>
<comment type="similarity">
    <text evidence="2">Belongs to the binding-protein-dependent transport system permease family. HisMQ subfamily.</text>
</comment>
<evidence type="ECO:0000256" key="3">
    <source>
        <dbReference type="ARBA" id="ARBA00022448"/>
    </source>
</evidence>
<evidence type="ECO:0000256" key="9">
    <source>
        <dbReference type="RuleBase" id="RU363032"/>
    </source>
</evidence>
<dbReference type="InterPro" id="IPR010065">
    <property type="entry name" value="AA_ABC_transptr_permease_3TM"/>
</dbReference>
<dbReference type="PANTHER" id="PTHR30614:SF20">
    <property type="entry name" value="GLUTAMINE TRANSPORT SYSTEM PERMEASE PROTEIN GLNP"/>
    <property type="match status" value="1"/>
</dbReference>
<feature type="transmembrane region" description="Helical" evidence="9">
    <location>
        <begin position="110"/>
        <end position="129"/>
    </location>
</feature>
<feature type="transmembrane region" description="Helical" evidence="9">
    <location>
        <begin position="239"/>
        <end position="259"/>
    </location>
</feature>
<evidence type="ECO:0000256" key="8">
    <source>
        <dbReference type="ARBA" id="ARBA00023136"/>
    </source>
</evidence>
<evidence type="ECO:0000256" key="5">
    <source>
        <dbReference type="ARBA" id="ARBA00022692"/>
    </source>
</evidence>
<evidence type="ECO:0000256" key="7">
    <source>
        <dbReference type="ARBA" id="ARBA00022989"/>
    </source>
</evidence>
<keyword evidence="7 9" id="KW-1133">Transmembrane helix</keyword>
<keyword evidence="12" id="KW-1185">Reference proteome</keyword>
<dbReference type="Proteomes" id="UP000184447">
    <property type="component" value="Unassembled WGS sequence"/>
</dbReference>
<evidence type="ECO:0000256" key="1">
    <source>
        <dbReference type="ARBA" id="ARBA00004651"/>
    </source>
</evidence>
<keyword evidence="6" id="KW-0029">Amino-acid transport</keyword>
<comment type="subcellular location">
    <subcellularLocation>
        <location evidence="1 9">Cell membrane</location>
        <topology evidence="1 9">Multi-pass membrane protein</topology>
    </subcellularLocation>
</comment>
<dbReference type="SUPFAM" id="SSF161098">
    <property type="entry name" value="MetI-like"/>
    <property type="match status" value="1"/>
</dbReference>
<reference evidence="11 12" key="1">
    <citation type="submission" date="2016-11" db="EMBL/GenBank/DDBJ databases">
        <authorList>
            <person name="Jaros S."/>
            <person name="Januszkiewicz K."/>
            <person name="Wedrychowicz H."/>
        </authorList>
    </citation>
    <scope>NUCLEOTIDE SEQUENCE [LARGE SCALE GENOMIC DNA]</scope>
    <source>
        <strain evidence="11 12">DSM 8605</strain>
    </source>
</reference>
<evidence type="ECO:0000259" key="10">
    <source>
        <dbReference type="PROSITE" id="PS50928"/>
    </source>
</evidence>
<dbReference type="GO" id="GO:0043190">
    <property type="term" value="C:ATP-binding cassette (ABC) transporter complex"/>
    <property type="evidence" value="ECO:0007669"/>
    <property type="project" value="InterPro"/>
</dbReference>
<keyword evidence="3 9" id="KW-0813">Transport</keyword>
<dbReference type="GO" id="GO:0006865">
    <property type="term" value="P:amino acid transport"/>
    <property type="evidence" value="ECO:0007669"/>
    <property type="project" value="UniProtKB-KW"/>
</dbReference>